<dbReference type="Pfam" id="PF00375">
    <property type="entry name" value="SDF"/>
    <property type="match status" value="2"/>
</dbReference>
<evidence type="ECO:0000256" key="4">
    <source>
        <dbReference type="ARBA" id="ARBA00022692"/>
    </source>
</evidence>
<keyword evidence="6" id="KW-0472">Membrane</keyword>
<proteinExistence type="inferred from homology"/>
<feature type="non-terminal residue" evidence="8">
    <location>
        <position position="1"/>
    </location>
</feature>
<dbReference type="PANTHER" id="PTHR11958">
    <property type="entry name" value="SODIUM/DICARBOXYLATE SYMPORTER-RELATED"/>
    <property type="match status" value="1"/>
</dbReference>
<keyword evidence="3 7" id="KW-0813">Transport</keyword>
<keyword evidence="4" id="KW-0812">Transmembrane</keyword>
<name>A0A7R8WTF8_9CRUS</name>
<dbReference type="Gene3D" id="1.10.3860.10">
    <property type="entry name" value="Sodium:dicarboxylate symporter"/>
    <property type="match status" value="2"/>
</dbReference>
<accession>A0A7R8WTF8</accession>
<evidence type="ECO:0000256" key="7">
    <source>
        <dbReference type="RuleBase" id="RU361216"/>
    </source>
</evidence>
<evidence type="ECO:0000256" key="3">
    <source>
        <dbReference type="ARBA" id="ARBA00022448"/>
    </source>
</evidence>
<gene>
    <name evidence="8" type="ORF">CTOB1V02_LOCUS15332</name>
</gene>
<keyword evidence="7" id="KW-0769">Symport</keyword>
<comment type="subcellular location">
    <subcellularLocation>
        <location evidence="1 7">Membrane</location>
        <topology evidence="1 7">Multi-pass membrane protein</topology>
    </subcellularLocation>
</comment>
<dbReference type="SUPFAM" id="SSF118215">
    <property type="entry name" value="Proton glutamate symport protein"/>
    <property type="match status" value="1"/>
</dbReference>
<evidence type="ECO:0000256" key="1">
    <source>
        <dbReference type="ARBA" id="ARBA00004141"/>
    </source>
</evidence>
<dbReference type="InterPro" id="IPR050746">
    <property type="entry name" value="DAACS"/>
</dbReference>
<dbReference type="PRINTS" id="PR00173">
    <property type="entry name" value="EDTRNSPORT"/>
</dbReference>
<dbReference type="OrthoDB" id="7611788at2759"/>
<dbReference type="GO" id="GO:0015293">
    <property type="term" value="F:symporter activity"/>
    <property type="evidence" value="ECO:0007669"/>
    <property type="project" value="UniProtKB-UniRule"/>
</dbReference>
<dbReference type="GO" id="GO:0016020">
    <property type="term" value="C:membrane"/>
    <property type="evidence" value="ECO:0007669"/>
    <property type="project" value="UniProtKB-SubCell"/>
</dbReference>
<evidence type="ECO:0000256" key="2">
    <source>
        <dbReference type="ARBA" id="ARBA00006148"/>
    </source>
</evidence>
<evidence type="ECO:0000256" key="6">
    <source>
        <dbReference type="ARBA" id="ARBA00023136"/>
    </source>
</evidence>
<reference evidence="8" key="1">
    <citation type="submission" date="2020-11" db="EMBL/GenBank/DDBJ databases">
        <authorList>
            <person name="Tran Van P."/>
        </authorList>
    </citation>
    <scope>NUCLEOTIDE SEQUENCE</scope>
</reference>
<dbReference type="PANTHER" id="PTHR11958:SF63">
    <property type="entry name" value="AMINO ACID TRANSPORTER"/>
    <property type="match status" value="1"/>
</dbReference>
<evidence type="ECO:0000313" key="8">
    <source>
        <dbReference type="EMBL" id="CAD7237517.1"/>
    </source>
</evidence>
<keyword evidence="5" id="KW-1133">Transmembrane helix</keyword>
<comment type="similarity">
    <text evidence="2 7">Belongs to the dicarboxylate/amino acid:cation symporter (DAACS) (TC 2.A.23) family.</text>
</comment>
<sequence length="109" mass="11072">MTTPILTAYGTASSAATLPVTMRTLEEEVKVDPKVSNFVLPLGATINMDASLAAMGAAAIPGAGLVTMGIVLKAVGLPLDAIGIILAVDALLDQFRTAINVWGDATAAY</sequence>
<evidence type="ECO:0000256" key="5">
    <source>
        <dbReference type="ARBA" id="ARBA00022989"/>
    </source>
</evidence>
<dbReference type="EMBL" id="OB688829">
    <property type="protein sequence ID" value="CAD7237517.1"/>
    <property type="molecule type" value="Genomic_DNA"/>
</dbReference>
<organism evidence="8">
    <name type="scientific">Cyprideis torosa</name>
    <dbReference type="NCBI Taxonomy" id="163714"/>
    <lineage>
        <taxon>Eukaryota</taxon>
        <taxon>Metazoa</taxon>
        <taxon>Ecdysozoa</taxon>
        <taxon>Arthropoda</taxon>
        <taxon>Crustacea</taxon>
        <taxon>Oligostraca</taxon>
        <taxon>Ostracoda</taxon>
        <taxon>Podocopa</taxon>
        <taxon>Podocopida</taxon>
        <taxon>Cytherocopina</taxon>
        <taxon>Cytheroidea</taxon>
        <taxon>Cytherideidae</taxon>
        <taxon>Cyprideis</taxon>
    </lineage>
</organism>
<dbReference type="InterPro" id="IPR001991">
    <property type="entry name" value="Na-dicarboxylate_symporter"/>
</dbReference>
<dbReference type="AlphaFoldDB" id="A0A7R8WTF8"/>
<dbReference type="InterPro" id="IPR036458">
    <property type="entry name" value="Na:dicarbo_symporter_sf"/>
</dbReference>
<protein>
    <recommendedName>
        <fullName evidence="7">Amino acid transporter</fullName>
    </recommendedName>
</protein>